<name>A0A9J6FN15_HAELO</name>
<dbReference type="InterPro" id="IPR042089">
    <property type="entry name" value="Peptidase_M13_dom_2"/>
</dbReference>
<keyword evidence="2" id="KW-1185">Reference proteome</keyword>
<gene>
    <name evidence="1" type="ORF">HPB48_007956</name>
</gene>
<dbReference type="VEuPathDB" id="VectorBase:HLOH_051671"/>
<dbReference type="GO" id="GO:0008237">
    <property type="term" value="F:metallopeptidase activity"/>
    <property type="evidence" value="ECO:0007669"/>
    <property type="project" value="InterPro"/>
</dbReference>
<dbReference type="AlphaFoldDB" id="A0A9J6FN15"/>
<dbReference type="InterPro" id="IPR024079">
    <property type="entry name" value="MetalloPept_cat_dom_sf"/>
</dbReference>
<comment type="caution">
    <text evidence="1">The sequence shown here is derived from an EMBL/GenBank/DDBJ whole genome shotgun (WGS) entry which is preliminary data.</text>
</comment>
<accession>A0A9J6FN15</accession>
<protein>
    <submittedName>
        <fullName evidence="1">Uncharacterized protein</fullName>
    </submittedName>
</protein>
<sequence length="541" mass="61043">MVEPVREASLFLETCLNAGLRGETGASGKNDVKTVLAEAGLTWPGKSERSDVVASLFFMSRRVALPVFFGIDVDYTTDNASAIVFSLDVDFQETLRRFRKQMKTRRANELVRLAYQVFDDGYTVNETRLAEILEGIESMTSVFDIYLESTDRREPIKNLSLLPIYAPSVSLEKWSSVLRLYFKLDFTDVKMATLYDVRSFSAIFRFSQLHGKARMNDVFGFLAILAAIFYTNSTLRDSFFGLSEDGFNRHQQYCLLHTYSFYGHALNHFLLVTAGRPLRNVSQLVETVQGKLRQLIRLNDSFTGDTSTSPSDQNLQSAMYFVVQSESEIIAQRYKGYPRVKGSPLHNWMTLVDHTRRAKPLLNDFPYNDCAGQCDVAFFKWRLTPYHLAFPWYAPNVHRGILLSGLGARIAAALFTDYVERSGSLRALLIKMNHDCLRAVNPELEASPDHALQAGVAAVRVTSALLVEDASNLSNAGSLTGTERLTGHQVFFILGCYLFCGYHHGERMCNLPLRHSVDFSWVFNCTAGSYMNPSVKCRLHV</sequence>
<dbReference type="Proteomes" id="UP000821853">
    <property type="component" value="Chromosome 10"/>
</dbReference>
<proteinExistence type="predicted"/>
<dbReference type="Gene3D" id="3.40.390.10">
    <property type="entry name" value="Collagenase (Catalytic Domain)"/>
    <property type="match status" value="1"/>
</dbReference>
<dbReference type="SUPFAM" id="SSF55486">
    <property type="entry name" value="Metalloproteases ('zincins'), catalytic domain"/>
    <property type="match status" value="1"/>
</dbReference>
<dbReference type="Gene3D" id="1.10.1380.10">
    <property type="entry name" value="Neutral endopeptidase , domain2"/>
    <property type="match status" value="1"/>
</dbReference>
<evidence type="ECO:0000313" key="1">
    <source>
        <dbReference type="EMBL" id="KAH9363824.1"/>
    </source>
</evidence>
<organism evidence="1 2">
    <name type="scientific">Haemaphysalis longicornis</name>
    <name type="common">Bush tick</name>
    <dbReference type="NCBI Taxonomy" id="44386"/>
    <lineage>
        <taxon>Eukaryota</taxon>
        <taxon>Metazoa</taxon>
        <taxon>Ecdysozoa</taxon>
        <taxon>Arthropoda</taxon>
        <taxon>Chelicerata</taxon>
        <taxon>Arachnida</taxon>
        <taxon>Acari</taxon>
        <taxon>Parasitiformes</taxon>
        <taxon>Ixodida</taxon>
        <taxon>Ixodoidea</taxon>
        <taxon>Ixodidae</taxon>
        <taxon>Haemaphysalinae</taxon>
        <taxon>Haemaphysalis</taxon>
    </lineage>
</organism>
<reference evidence="1 2" key="1">
    <citation type="journal article" date="2020" name="Cell">
        <title>Large-Scale Comparative Analyses of Tick Genomes Elucidate Their Genetic Diversity and Vector Capacities.</title>
        <authorList>
            <consortium name="Tick Genome and Microbiome Consortium (TIGMIC)"/>
            <person name="Jia N."/>
            <person name="Wang J."/>
            <person name="Shi W."/>
            <person name="Du L."/>
            <person name="Sun Y."/>
            <person name="Zhan W."/>
            <person name="Jiang J.F."/>
            <person name="Wang Q."/>
            <person name="Zhang B."/>
            <person name="Ji P."/>
            <person name="Bell-Sakyi L."/>
            <person name="Cui X.M."/>
            <person name="Yuan T.T."/>
            <person name="Jiang B.G."/>
            <person name="Yang W.F."/>
            <person name="Lam T.T."/>
            <person name="Chang Q.C."/>
            <person name="Ding S.J."/>
            <person name="Wang X.J."/>
            <person name="Zhu J.G."/>
            <person name="Ruan X.D."/>
            <person name="Zhao L."/>
            <person name="Wei J.T."/>
            <person name="Ye R.Z."/>
            <person name="Que T.C."/>
            <person name="Du C.H."/>
            <person name="Zhou Y.H."/>
            <person name="Cheng J.X."/>
            <person name="Dai P.F."/>
            <person name="Guo W.B."/>
            <person name="Han X.H."/>
            <person name="Huang E.J."/>
            <person name="Li L.F."/>
            <person name="Wei W."/>
            <person name="Gao Y.C."/>
            <person name="Liu J.Z."/>
            <person name="Shao H.Z."/>
            <person name="Wang X."/>
            <person name="Wang C.C."/>
            <person name="Yang T.C."/>
            <person name="Huo Q.B."/>
            <person name="Li W."/>
            <person name="Chen H.Y."/>
            <person name="Chen S.E."/>
            <person name="Zhou L.G."/>
            <person name="Ni X.B."/>
            <person name="Tian J.H."/>
            <person name="Sheng Y."/>
            <person name="Liu T."/>
            <person name="Pan Y.S."/>
            <person name="Xia L.Y."/>
            <person name="Li J."/>
            <person name="Zhao F."/>
            <person name="Cao W.C."/>
        </authorList>
    </citation>
    <scope>NUCLEOTIDE SEQUENCE [LARGE SCALE GENOMIC DNA]</scope>
    <source>
        <strain evidence="1">HaeL-2018</strain>
    </source>
</reference>
<dbReference type="EMBL" id="JABSTR010000002">
    <property type="protein sequence ID" value="KAH9363824.1"/>
    <property type="molecule type" value="Genomic_DNA"/>
</dbReference>
<dbReference type="OMA" id="YEANRRC"/>
<dbReference type="OrthoDB" id="6516281at2759"/>
<evidence type="ECO:0000313" key="2">
    <source>
        <dbReference type="Proteomes" id="UP000821853"/>
    </source>
</evidence>